<dbReference type="PANTHER" id="PTHR22754:SF32">
    <property type="entry name" value="DISCO-INTERACTING PROTEIN 2"/>
    <property type="match status" value="1"/>
</dbReference>
<keyword evidence="3" id="KW-0436">Ligase</keyword>
<protein>
    <submittedName>
        <fullName evidence="3">Acyl-CoA synthetase (AMP-forming)/AMP-acid ligase II</fullName>
    </submittedName>
</protein>
<dbReference type="GO" id="GO:0006633">
    <property type="term" value="P:fatty acid biosynthetic process"/>
    <property type="evidence" value="ECO:0007669"/>
    <property type="project" value="TreeGrafter"/>
</dbReference>
<dbReference type="Gene3D" id="3.40.50.12780">
    <property type="entry name" value="N-terminal domain of ligase-like"/>
    <property type="match status" value="1"/>
</dbReference>
<dbReference type="SUPFAM" id="SSF56801">
    <property type="entry name" value="Acetyl-CoA synthetase-like"/>
    <property type="match status" value="1"/>
</dbReference>
<evidence type="ECO:0000313" key="4">
    <source>
        <dbReference type="Proteomes" id="UP000198217"/>
    </source>
</evidence>
<dbReference type="Proteomes" id="UP000198217">
    <property type="component" value="Chromosome I"/>
</dbReference>
<dbReference type="InterPro" id="IPR042099">
    <property type="entry name" value="ANL_N_sf"/>
</dbReference>
<dbReference type="EMBL" id="LT607750">
    <property type="protein sequence ID" value="SCG46672.1"/>
    <property type="molecule type" value="Genomic_DNA"/>
</dbReference>
<organism evidence="3 4">
    <name type="scientific">Micromonospora echinaurantiaca</name>
    <dbReference type="NCBI Taxonomy" id="47857"/>
    <lineage>
        <taxon>Bacteria</taxon>
        <taxon>Bacillati</taxon>
        <taxon>Actinomycetota</taxon>
        <taxon>Actinomycetes</taxon>
        <taxon>Micromonosporales</taxon>
        <taxon>Micromonosporaceae</taxon>
        <taxon>Micromonospora</taxon>
    </lineage>
</organism>
<dbReference type="Pfam" id="PF00501">
    <property type="entry name" value="AMP-binding"/>
    <property type="match status" value="1"/>
</dbReference>
<accession>A0A1C5HKY0</accession>
<sequence>MPTTAEDDRPATGSRLLSWVERPGPGVVRFAAAGDDWDEWPYPRLAAAVRRVAGGLRAAGVRRDDRVVLVEPTGPGFVAGYFGTMLAGAVPTPVAPPALGQDLAGYLEHVRHIVATAAPRLVVTGGTLAEPLRPVAGDAGVVRTADLLDGADEPAAGRRAGLALLQFTSGSTGRPRAVRVPFAALEHNVAAIGRWLRQGPADPTASWLPLHHDMGLIGCLLTPVAHQGDLWLLTPQQFVRDPLRYLRCFGQRGARLTAMPTFGLRHVVDRVRPEQLAGLDFAAWRAVIVGAERVSPAALADFWRLLAPHGLDRRALLPAYGLAEATLAVTGGALDEPWRTARVDPARIPLGGAPGGGPAAAPLVGCGAPLDGVSVRIVDDAGRPLPDGRVGEIEVGGRCVAAGYLGDPAGTSARFTAGALRTGDSGFLHDGQLYVLGRLGDSLKLRGRTLFAEDVEAALEAAGLPRHRHTVLLGHADRPVAMVLLENAEPDWERRAGAVVGRLTEGAELIALRVPVGTILRTTSGKPRRRVMWQRFRDVNGGSHRAR</sequence>
<dbReference type="PROSITE" id="PS00455">
    <property type="entry name" value="AMP_BINDING"/>
    <property type="match status" value="1"/>
</dbReference>
<feature type="domain" description="AMP-dependent synthetase/ligase" evidence="2">
    <location>
        <begin position="35"/>
        <end position="405"/>
    </location>
</feature>
<dbReference type="InterPro" id="IPR020845">
    <property type="entry name" value="AMP-binding_CS"/>
</dbReference>
<dbReference type="GO" id="GO:0016874">
    <property type="term" value="F:ligase activity"/>
    <property type="evidence" value="ECO:0007669"/>
    <property type="project" value="UniProtKB-KW"/>
</dbReference>
<dbReference type="PANTHER" id="PTHR22754">
    <property type="entry name" value="DISCO-INTERACTING PROTEIN 2 DIP2 -RELATED"/>
    <property type="match status" value="1"/>
</dbReference>
<comment type="similarity">
    <text evidence="1">Belongs to the ATP-dependent AMP-binding enzyme family.</text>
</comment>
<dbReference type="Gene3D" id="3.30.300.30">
    <property type="match status" value="1"/>
</dbReference>
<name>A0A1C5HKY0_9ACTN</name>
<dbReference type="GO" id="GO:0070566">
    <property type="term" value="F:adenylyltransferase activity"/>
    <property type="evidence" value="ECO:0007669"/>
    <property type="project" value="TreeGrafter"/>
</dbReference>
<evidence type="ECO:0000259" key="2">
    <source>
        <dbReference type="Pfam" id="PF00501"/>
    </source>
</evidence>
<dbReference type="GO" id="GO:0005886">
    <property type="term" value="C:plasma membrane"/>
    <property type="evidence" value="ECO:0007669"/>
    <property type="project" value="TreeGrafter"/>
</dbReference>
<reference evidence="3 4" key="1">
    <citation type="submission" date="2016-06" db="EMBL/GenBank/DDBJ databases">
        <authorList>
            <person name="Kjaerup R.B."/>
            <person name="Dalgaard T.S."/>
            <person name="Juul-Madsen H.R."/>
        </authorList>
    </citation>
    <scope>NUCLEOTIDE SEQUENCE [LARGE SCALE GENOMIC DNA]</scope>
    <source>
        <strain evidence="3 4">DSM 43904</strain>
    </source>
</reference>
<gene>
    <name evidence="3" type="ORF">GA0070609_1814</name>
</gene>
<evidence type="ECO:0000256" key="1">
    <source>
        <dbReference type="ARBA" id="ARBA00006432"/>
    </source>
</evidence>
<evidence type="ECO:0000313" key="3">
    <source>
        <dbReference type="EMBL" id="SCG46672.1"/>
    </source>
</evidence>
<proteinExistence type="inferred from homology"/>
<keyword evidence="4" id="KW-1185">Reference proteome</keyword>
<dbReference type="InterPro" id="IPR045851">
    <property type="entry name" value="AMP-bd_C_sf"/>
</dbReference>
<dbReference type="RefSeq" id="WP_088993386.1">
    <property type="nucleotide sequence ID" value="NZ_LT607750.1"/>
</dbReference>
<dbReference type="InterPro" id="IPR000873">
    <property type="entry name" value="AMP-dep_synth/lig_dom"/>
</dbReference>
<dbReference type="AlphaFoldDB" id="A0A1C5HKY0"/>